<dbReference type="EMBL" id="JACGCM010001428">
    <property type="protein sequence ID" value="KAF6155156.1"/>
    <property type="molecule type" value="Genomic_DNA"/>
</dbReference>
<evidence type="ECO:0000313" key="3">
    <source>
        <dbReference type="EMBL" id="KAF6155156.1"/>
    </source>
</evidence>
<keyword evidence="1" id="KW-0472">Membrane</keyword>
<dbReference type="InterPro" id="IPR044794">
    <property type="entry name" value="APRL5/7"/>
</dbReference>
<dbReference type="InterPro" id="IPR013766">
    <property type="entry name" value="Thioredoxin_domain"/>
</dbReference>
<dbReference type="OrthoDB" id="1899781at2759"/>
<sequence>MVDGESLDGALRSCPSDVYAALLFYASWCPFSRDARSTFDMLSTMFPRIRHMAIEQSSAMPSVFSRYGVRSLPSILLVNQNQTAKIRYHVRYHGPKDHESLVRFYKKITGHEPVVYLADNQPSSLGISEKSALLQLLGGGSSMKEILRRETYLVFSILFLCLRSIIYFCPGMLSHIRAVWVHYIPHLNLGIFGETSQLLGRVRHVIDVKRLWSKTRNLQKGAKNARVWASSLASVSLDQSSSTRSGSS</sequence>
<protein>
    <recommendedName>
        <fullName evidence="2">Thioredoxin domain-containing protein</fullName>
    </recommendedName>
</protein>
<dbReference type="Pfam" id="PF00085">
    <property type="entry name" value="Thioredoxin"/>
    <property type="match status" value="1"/>
</dbReference>
<dbReference type="PANTHER" id="PTHR47126">
    <property type="entry name" value="5'-ADENYLYLSULFATE REDUCTASE-LIKE 7"/>
    <property type="match status" value="1"/>
</dbReference>
<feature type="transmembrane region" description="Helical" evidence="1">
    <location>
        <begin position="152"/>
        <end position="173"/>
    </location>
</feature>
<dbReference type="PROSITE" id="PS51352">
    <property type="entry name" value="THIOREDOXIN_2"/>
    <property type="match status" value="1"/>
</dbReference>
<keyword evidence="1" id="KW-0812">Transmembrane</keyword>
<keyword evidence="4" id="KW-1185">Reference proteome</keyword>
<feature type="domain" description="Thioredoxin" evidence="2">
    <location>
        <begin position="1"/>
        <end position="110"/>
    </location>
</feature>
<dbReference type="InterPro" id="IPR036249">
    <property type="entry name" value="Thioredoxin-like_sf"/>
</dbReference>
<dbReference type="PANTHER" id="PTHR47126:SF3">
    <property type="entry name" value="5'-ADENYLYLSULFATE REDUCTASE-LIKE 5"/>
    <property type="match status" value="1"/>
</dbReference>
<evidence type="ECO:0000256" key="1">
    <source>
        <dbReference type="SAM" id="Phobius"/>
    </source>
</evidence>
<evidence type="ECO:0000259" key="2">
    <source>
        <dbReference type="PROSITE" id="PS51352"/>
    </source>
</evidence>
<dbReference type="SUPFAM" id="SSF52833">
    <property type="entry name" value="Thioredoxin-like"/>
    <property type="match status" value="1"/>
</dbReference>
<accession>A0A7J7MJU7</accession>
<dbReference type="Proteomes" id="UP000541444">
    <property type="component" value="Unassembled WGS sequence"/>
</dbReference>
<reference evidence="3 4" key="1">
    <citation type="journal article" date="2020" name="IScience">
        <title>Genome Sequencing of the Endangered Kingdonia uniflora (Circaeasteraceae, Ranunculales) Reveals Potential Mechanisms of Evolutionary Specialization.</title>
        <authorList>
            <person name="Sun Y."/>
            <person name="Deng T."/>
            <person name="Zhang A."/>
            <person name="Moore M.J."/>
            <person name="Landis J.B."/>
            <person name="Lin N."/>
            <person name="Zhang H."/>
            <person name="Zhang X."/>
            <person name="Huang J."/>
            <person name="Zhang X."/>
            <person name="Sun H."/>
            <person name="Wang H."/>
        </authorList>
    </citation>
    <scope>NUCLEOTIDE SEQUENCE [LARGE SCALE GENOMIC DNA]</scope>
    <source>
        <strain evidence="3">TB1705</strain>
        <tissue evidence="3">Leaf</tissue>
    </source>
</reference>
<proteinExistence type="predicted"/>
<gene>
    <name evidence="3" type="ORF">GIB67_019682</name>
</gene>
<dbReference type="AlphaFoldDB" id="A0A7J7MJU7"/>
<name>A0A7J7MJU7_9MAGN</name>
<comment type="caution">
    <text evidence="3">The sequence shown here is derived from an EMBL/GenBank/DDBJ whole genome shotgun (WGS) entry which is preliminary data.</text>
</comment>
<dbReference type="Gene3D" id="3.40.30.10">
    <property type="entry name" value="Glutaredoxin"/>
    <property type="match status" value="1"/>
</dbReference>
<keyword evidence="1" id="KW-1133">Transmembrane helix</keyword>
<evidence type="ECO:0000313" key="4">
    <source>
        <dbReference type="Proteomes" id="UP000541444"/>
    </source>
</evidence>
<organism evidence="3 4">
    <name type="scientific">Kingdonia uniflora</name>
    <dbReference type="NCBI Taxonomy" id="39325"/>
    <lineage>
        <taxon>Eukaryota</taxon>
        <taxon>Viridiplantae</taxon>
        <taxon>Streptophyta</taxon>
        <taxon>Embryophyta</taxon>
        <taxon>Tracheophyta</taxon>
        <taxon>Spermatophyta</taxon>
        <taxon>Magnoliopsida</taxon>
        <taxon>Ranunculales</taxon>
        <taxon>Circaeasteraceae</taxon>
        <taxon>Kingdonia</taxon>
    </lineage>
</organism>